<dbReference type="EMBL" id="KZ772714">
    <property type="protein sequence ID" value="PTQ40075.1"/>
    <property type="molecule type" value="Genomic_DNA"/>
</dbReference>
<dbReference type="Proteomes" id="UP000244005">
    <property type="component" value="Unassembled WGS sequence"/>
</dbReference>
<reference evidence="3" key="1">
    <citation type="journal article" date="2017" name="Cell">
        <title>Insights into land plant evolution garnered from the Marchantia polymorpha genome.</title>
        <authorList>
            <person name="Bowman J.L."/>
            <person name="Kohchi T."/>
            <person name="Yamato K.T."/>
            <person name="Jenkins J."/>
            <person name="Shu S."/>
            <person name="Ishizaki K."/>
            <person name="Yamaoka S."/>
            <person name="Nishihama R."/>
            <person name="Nakamura Y."/>
            <person name="Berger F."/>
            <person name="Adam C."/>
            <person name="Aki S.S."/>
            <person name="Althoff F."/>
            <person name="Araki T."/>
            <person name="Arteaga-Vazquez M.A."/>
            <person name="Balasubrmanian S."/>
            <person name="Barry K."/>
            <person name="Bauer D."/>
            <person name="Boehm C.R."/>
            <person name="Briginshaw L."/>
            <person name="Caballero-Perez J."/>
            <person name="Catarino B."/>
            <person name="Chen F."/>
            <person name="Chiyoda S."/>
            <person name="Chovatia M."/>
            <person name="Davies K.M."/>
            <person name="Delmans M."/>
            <person name="Demura T."/>
            <person name="Dierschke T."/>
            <person name="Dolan L."/>
            <person name="Dorantes-Acosta A.E."/>
            <person name="Eklund D.M."/>
            <person name="Florent S.N."/>
            <person name="Flores-Sandoval E."/>
            <person name="Fujiyama A."/>
            <person name="Fukuzawa H."/>
            <person name="Galik B."/>
            <person name="Grimanelli D."/>
            <person name="Grimwood J."/>
            <person name="Grossniklaus U."/>
            <person name="Hamada T."/>
            <person name="Haseloff J."/>
            <person name="Hetherington A.J."/>
            <person name="Higo A."/>
            <person name="Hirakawa Y."/>
            <person name="Hundley H.N."/>
            <person name="Ikeda Y."/>
            <person name="Inoue K."/>
            <person name="Inoue S.I."/>
            <person name="Ishida S."/>
            <person name="Jia Q."/>
            <person name="Kakita M."/>
            <person name="Kanazawa T."/>
            <person name="Kawai Y."/>
            <person name="Kawashima T."/>
            <person name="Kennedy M."/>
            <person name="Kinose K."/>
            <person name="Kinoshita T."/>
            <person name="Kohara Y."/>
            <person name="Koide E."/>
            <person name="Komatsu K."/>
            <person name="Kopischke S."/>
            <person name="Kubo M."/>
            <person name="Kyozuka J."/>
            <person name="Lagercrantz U."/>
            <person name="Lin S.S."/>
            <person name="Lindquist E."/>
            <person name="Lipzen A.M."/>
            <person name="Lu C.W."/>
            <person name="De Luna E."/>
            <person name="Martienssen R.A."/>
            <person name="Minamino N."/>
            <person name="Mizutani M."/>
            <person name="Mizutani M."/>
            <person name="Mochizuki N."/>
            <person name="Monte I."/>
            <person name="Mosher R."/>
            <person name="Nagasaki H."/>
            <person name="Nakagami H."/>
            <person name="Naramoto S."/>
            <person name="Nishitani K."/>
            <person name="Ohtani M."/>
            <person name="Okamoto T."/>
            <person name="Okumura M."/>
            <person name="Phillips J."/>
            <person name="Pollak B."/>
            <person name="Reinders A."/>
            <person name="Rovekamp M."/>
            <person name="Sano R."/>
            <person name="Sawa S."/>
            <person name="Schmid M.W."/>
            <person name="Shirakawa M."/>
            <person name="Solano R."/>
            <person name="Spunde A."/>
            <person name="Suetsugu N."/>
            <person name="Sugano S."/>
            <person name="Sugiyama A."/>
            <person name="Sun R."/>
            <person name="Suzuki Y."/>
            <person name="Takenaka M."/>
            <person name="Takezawa D."/>
            <person name="Tomogane H."/>
            <person name="Tsuzuki M."/>
            <person name="Ueda T."/>
            <person name="Umeda M."/>
            <person name="Ward J.M."/>
            <person name="Watanabe Y."/>
            <person name="Yazaki K."/>
            <person name="Yokoyama R."/>
            <person name="Yoshitake Y."/>
            <person name="Yotsui I."/>
            <person name="Zachgo S."/>
            <person name="Schmutz J."/>
        </authorList>
    </citation>
    <scope>NUCLEOTIDE SEQUENCE [LARGE SCALE GENOMIC DNA]</scope>
    <source>
        <strain evidence="3">Tak-1</strain>
    </source>
</reference>
<dbReference type="AlphaFoldDB" id="A0A2R6X1U1"/>
<proteinExistence type="predicted"/>
<evidence type="ECO:0000313" key="3">
    <source>
        <dbReference type="Proteomes" id="UP000244005"/>
    </source>
</evidence>
<evidence type="ECO:0000256" key="1">
    <source>
        <dbReference type="SAM" id="MobiDB-lite"/>
    </source>
</evidence>
<evidence type="ECO:0000313" key="2">
    <source>
        <dbReference type="EMBL" id="PTQ40075.1"/>
    </source>
</evidence>
<name>A0A2R6X1U1_MARPO</name>
<keyword evidence="3" id="KW-1185">Reference proteome</keyword>
<dbReference type="Gramene" id="Mp2g14860.1">
    <property type="protein sequence ID" value="Mp2g14860.1.cds1"/>
    <property type="gene ID" value="Mp2g14860"/>
</dbReference>
<protein>
    <submittedName>
        <fullName evidence="2">Uncharacterized protein</fullName>
    </submittedName>
</protein>
<gene>
    <name evidence="2" type="ORF">MARPO_0042s0108</name>
</gene>
<sequence length="205" mass="23486">MARACHSRASLKPASQDEVSMRFSTLDKAESPHPPLPSHHPAACGWPDQPRTLCAPPRTKVPGPNLRHPHDTSIKDPLIYTLQQKVAKLIRAGEISSQINHSFQNHDRCTHFSPWMGGDSSFMNPFLSFIHSFIYGTVERTEFQQYWLWLMKPSTRRSHAPWTRHSRFPISFRELQMLLLPDDDGAVQHFVDANEIKGEAKRLDL</sequence>
<accession>A0A2R6X1U1</accession>
<feature type="region of interest" description="Disordered" evidence="1">
    <location>
        <begin position="1"/>
        <end position="49"/>
    </location>
</feature>
<organism evidence="2 3">
    <name type="scientific">Marchantia polymorpha</name>
    <name type="common">Common liverwort</name>
    <name type="synonym">Marchantia aquatica</name>
    <dbReference type="NCBI Taxonomy" id="3197"/>
    <lineage>
        <taxon>Eukaryota</taxon>
        <taxon>Viridiplantae</taxon>
        <taxon>Streptophyta</taxon>
        <taxon>Embryophyta</taxon>
        <taxon>Marchantiophyta</taxon>
        <taxon>Marchantiopsida</taxon>
        <taxon>Marchantiidae</taxon>
        <taxon>Marchantiales</taxon>
        <taxon>Marchantiaceae</taxon>
        <taxon>Marchantia</taxon>
    </lineage>
</organism>